<comment type="caution">
    <text evidence="1">The sequence shown here is derived from an EMBL/GenBank/DDBJ whole genome shotgun (WGS) entry which is preliminary data.</text>
</comment>
<dbReference type="HOGENOM" id="CLU_3057808_0_0_10"/>
<protein>
    <submittedName>
        <fullName evidence="1">Uncharacterized protein</fullName>
    </submittedName>
</protein>
<dbReference type="EMBL" id="ABFK02000020">
    <property type="protein sequence ID" value="EDS03141.1"/>
    <property type="molecule type" value="Genomic_DNA"/>
</dbReference>
<dbReference type="Proteomes" id="UP000005819">
    <property type="component" value="Unassembled WGS sequence"/>
</dbReference>
<dbReference type="AlphaFoldDB" id="B0MZV5"/>
<evidence type="ECO:0000313" key="2">
    <source>
        <dbReference type="Proteomes" id="UP000005819"/>
    </source>
</evidence>
<reference evidence="1" key="2">
    <citation type="submission" date="2013-09" db="EMBL/GenBank/DDBJ databases">
        <title>Draft genome sequence of Alistipes putredinis (DSM 17216).</title>
        <authorList>
            <person name="Sudarsanam P."/>
            <person name="Ley R."/>
            <person name="Guruge J."/>
            <person name="Turnbaugh P.J."/>
            <person name="Mahowald M."/>
            <person name="Liep D."/>
            <person name="Gordon J."/>
        </authorList>
    </citation>
    <scope>NUCLEOTIDE SEQUENCE</scope>
    <source>
        <strain evidence="1">DSM 17216</strain>
    </source>
</reference>
<dbReference type="GeneID" id="73804374"/>
<gene>
    <name evidence="1" type="ORF">ALIPUT_02680</name>
</gene>
<name>B0MZV5_9BACT</name>
<keyword evidence="2" id="KW-1185">Reference proteome</keyword>
<proteinExistence type="predicted"/>
<evidence type="ECO:0000313" key="1">
    <source>
        <dbReference type="EMBL" id="EDS03141.1"/>
    </source>
</evidence>
<sequence>MKINRQINECHCYNCRKYEECQTKGVFDDDPGFDFCVNYEDVSYPDDDNDEND</sequence>
<organism evidence="1 2">
    <name type="scientific">Alistipes putredinis DSM 17216</name>
    <dbReference type="NCBI Taxonomy" id="445970"/>
    <lineage>
        <taxon>Bacteria</taxon>
        <taxon>Pseudomonadati</taxon>
        <taxon>Bacteroidota</taxon>
        <taxon>Bacteroidia</taxon>
        <taxon>Bacteroidales</taxon>
        <taxon>Rikenellaceae</taxon>
        <taxon>Alistipes</taxon>
    </lineage>
</organism>
<dbReference type="RefSeq" id="WP_004328728.1">
    <property type="nucleotide sequence ID" value="NZ_DS499577.1"/>
</dbReference>
<reference evidence="1" key="1">
    <citation type="submission" date="2007-10" db="EMBL/GenBank/DDBJ databases">
        <authorList>
            <person name="Fulton L."/>
            <person name="Clifton S."/>
            <person name="Fulton B."/>
            <person name="Xu J."/>
            <person name="Minx P."/>
            <person name="Pepin K.H."/>
            <person name="Johnson M."/>
            <person name="Thiruvilangam P."/>
            <person name="Bhonagiri V."/>
            <person name="Nash W.E."/>
            <person name="Mardis E.R."/>
            <person name="Wilson R.K."/>
        </authorList>
    </citation>
    <scope>NUCLEOTIDE SEQUENCE [LARGE SCALE GENOMIC DNA]</scope>
    <source>
        <strain evidence="1">DSM 17216</strain>
    </source>
</reference>
<accession>B0MZV5</accession>